<evidence type="ECO:0000313" key="7">
    <source>
        <dbReference type="EMBL" id="PIR98455.1"/>
    </source>
</evidence>
<dbReference type="InterPro" id="IPR005824">
    <property type="entry name" value="KOW"/>
</dbReference>
<evidence type="ECO:0000256" key="1">
    <source>
        <dbReference type="ARBA" id="ARBA00010618"/>
    </source>
</evidence>
<name>A0A2H0VH69_9BACT</name>
<dbReference type="GO" id="GO:0005840">
    <property type="term" value="C:ribosome"/>
    <property type="evidence" value="ECO:0007669"/>
    <property type="project" value="UniProtKB-KW"/>
</dbReference>
<dbReference type="PANTHER" id="PTHR12903">
    <property type="entry name" value="MITOCHONDRIAL RIBOSOMAL PROTEIN L24"/>
    <property type="match status" value="1"/>
</dbReference>
<dbReference type="GO" id="GO:0003735">
    <property type="term" value="F:structural constituent of ribosome"/>
    <property type="evidence" value="ECO:0007669"/>
    <property type="project" value="InterPro"/>
</dbReference>
<dbReference type="Pfam" id="PF17136">
    <property type="entry name" value="ribosomal_L24"/>
    <property type="match status" value="1"/>
</dbReference>
<comment type="caution">
    <text evidence="7">The sequence shown here is derived from an EMBL/GenBank/DDBJ whole genome shotgun (WGS) entry which is preliminary data.</text>
</comment>
<evidence type="ECO:0000313" key="8">
    <source>
        <dbReference type="Proteomes" id="UP000230776"/>
    </source>
</evidence>
<organism evidence="7 8">
    <name type="scientific">Candidatus Colwellbacteria bacterium CG10_big_fil_rev_8_21_14_0_10_41_28</name>
    <dbReference type="NCBI Taxonomy" id="1974539"/>
    <lineage>
        <taxon>Bacteria</taxon>
        <taxon>Candidatus Colwelliibacteriota</taxon>
    </lineage>
</organism>
<keyword evidence="5" id="KW-0694">RNA-binding</keyword>
<dbReference type="Proteomes" id="UP000230776">
    <property type="component" value="Unassembled WGS sequence"/>
</dbReference>
<comment type="similarity">
    <text evidence="1 5">Belongs to the universal ribosomal protein uL24 family.</text>
</comment>
<comment type="function">
    <text evidence="5">One of the proteins that surrounds the polypeptide exit tunnel on the outside of the subunit.</text>
</comment>
<reference evidence="8" key="1">
    <citation type="submission" date="2017-09" db="EMBL/GenBank/DDBJ databases">
        <title>Depth-based differentiation of microbial function through sediment-hosted aquifers and enrichment of novel symbionts in the deep terrestrial subsurface.</title>
        <authorList>
            <person name="Probst A.J."/>
            <person name="Ladd B."/>
            <person name="Jarett J.K."/>
            <person name="Geller-Mcgrath D.E."/>
            <person name="Sieber C.M.K."/>
            <person name="Emerson J.B."/>
            <person name="Anantharaman K."/>
            <person name="Thomas B.C."/>
            <person name="Malmstrom R."/>
            <person name="Stieglmeier M."/>
            <person name="Klingl A."/>
            <person name="Woyke T."/>
            <person name="Ryan C.M."/>
            <person name="Banfield J.F."/>
        </authorList>
    </citation>
    <scope>NUCLEOTIDE SEQUENCE [LARGE SCALE GENOMIC DNA]</scope>
</reference>
<dbReference type="GO" id="GO:0006412">
    <property type="term" value="P:translation"/>
    <property type="evidence" value="ECO:0007669"/>
    <property type="project" value="UniProtKB-UniRule"/>
</dbReference>
<comment type="subunit">
    <text evidence="5">Part of the 50S ribosomal subunit.</text>
</comment>
<dbReference type="InterPro" id="IPR003256">
    <property type="entry name" value="Ribosomal_uL24"/>
</dbReference>
<evidence type="ECO:0000256" key="3">
    <source>
        <dbReference type="ARBA" id="ARBA00023274"/>
    </source>
</evidence>
<dbReference type="SUPFAM" id="SSF50104">
    <property type="entry name" value="Translation proteins SH3-like domain"/>
    <property type="match status" value="1"/>
</dbReference>
<dbReference type="SMART" id="SM00739">
    <property type="entry name" value="KOW"/>
    <property type="match status" value="1"/>
</dbReference>
<accession>A0A2H0VH69</accession>
<dbReference type="Pfam" id="PF00467">
    <property type="entry name" value="KOW"/>
    <property type="match status" value="1"/>
</dbReference>
<dbReference type="InterPro" id="IPR041988">
    <property type="entry name" value="Ribosomal_uL24_KOW"/>
</dbReference>
<protein>
    <recommendedName>
        <fullName evidence="4 5">Large ribosomal subunit protein uL24</fullName>
    </recommendedName>
</protein>
<dbReference type="EMBL" id="PFAG01000014">
    <property type="protein sequence ID" value="PIR98455.1"/>
    <property type="molecule type" value="Genomic_DNA"/>
</dbReference>
<dbReference type="InterPro" id="IPR057264">
    <property type="entry name" value="Ribosomal_uL24_C"/>
</dbReference>
<dbReference type="NCBIfam" id="TIGR01079">
    <property type="entry name" value="rplX_bact"/>
    <property type="match status" value="1"/>
</dbReference>
<dbReference type="InterPro" id="IPR014722">
    <property type="entry name" value="Rib_uL2_dom2"/>
</dbReference>
<dbReference type="CDD" id="cd06089">
    <property type="entry name" value="KOW_RPL26"/>
    <property type="match status" value="1"/>
</dbReference>
<evidence type="ECO:0000256" key="4">
    <source>
        <dbReference type="ARBA" id="ARBA00035206"/>
    </source>
</evidence>
<evidence type="ECO:0000256" key="5">
    <source>
        <dbReference type="HAMAP-Rule" id="MF_01326"/>
    </source>
</evidence>
<dbReference type="HAMAP" id="MF_01326_B">
    <property type="entry name" value="Ribosomal_uL24_B"/>
    <property type="match status" value="1"/>
</dbReference>
<comment type="function">
    <text evidence="5">One of two assembly initiator proteins, it binds directly to the 5'-end of the 23S rRNA, where it nucleates assembly of the 50S subunit.</text>
</comment>
<keyword evidence="5" id="KW-0699">rRNA-binding</keyword>
<proteinExistence type="inferred from homology"/>
<evidence type="ECO:0000259" key="6">
    <source>
        <dbReference type="SMART" id="SM00739"/>
    </source>
</evidence>
<dbReference type="GO" id="GO:0019843">
    <property type="term" value="F:rRNA binding"/>
    <property type="evidence" value="ECO:0007669"/>
    <property type="project" value="UniProtKB-UniRule"/>
</dbReference>
<dbReference type="GO" id="GO:1990904">
    <property type="term" value="C:ribonucleoprotein complex"/>
    <property type="evidence" value="ECO:0007669"/>
    <property type="project" value="UniProtKB-KW"/>
</dbReference>
<keyword evidence="3 5" id="KW-0687">Ribonucleoprotein</keyword>
<sequence length="101" mass="11168">MKVKKGDKVQMLSGKDRGKAGKIIKVFPKEGRVVVEDLNLIKKTVRPKKQGEKGQIVSIPSAVRIDNVGFVCPKCSKPTRLGNKTDGKVKERYCKKCKATV</sequence>
<dbReference type="Gene3D" id="2.30.30.30">
    <property type="match status" value="1"/>
</dbReference>
<dbReference type="InterPro" id="IPR008991">
    <property type="entry name" value="Translation_prot_SH3-like_sf"/>
</dbReference>
<evidence type="ECO:0000256" key="2">
    <source>
        <dbReference type="ARBA" id="ARBA00022980"/>
    </source>
</evidence>
<gene>
    <name evidence="5" type="primary">rplX</name>
    <name evidence="7" type="ORF">COT88_01355</name>
</gene>
<dbReference type="AlphaFoldDB" id="A0A2H0VH69"/>
<feature type="domain" description="KOW" evidence="6">
    <location>
        <begin position="2"/>
        <end position="29"/>
    </location>
</feature>
<keyword evidence="2 5" id="KW-0689">Ribosomal protein</keyword>